<dbReference type="AlphaFoldDB" id="A0A378VKV3"/>
<evidence type="ECO:0000313" key="1">
    <source>
        <dbReference type="EMBL" id="SUA16791.1"/>
    </source>
</evidence>
<accession>A0A378VKV3</accession>
<proteinExistence type="predicted"/>
<reference evidence="1 2" key="1">
    <citation type="submission" date="2018-06" db="EMBL/GenBank/DDBJ databases">
        <authorList>
            <consortium name="Pathogen Informatics"/>
            <person name="Doyle S."/>
        </authorList>
    </citation>
    <scope>NUCLEOTIDE SEQUENCE [LARGE SCALE GENOMIC DNA]</scope>
    <source>
        <strain evidence="1 2">NCTC10616</strain>
    </source>
</reference>
<organism evidence="1 2">
    <name type="scientific">Neisseria lactamica</name>
    <dbReference type="NCBI Taxonomy" id="486"/>
    <lineage>
        <taxon>Bacteria</taxon>
        <taxon>Pseudomonadati</taxon>
        <taxon>Pseudomonadota</taxon>
        <taxon>Betaproteobacteria</taxon>
        <taxon>Neisseriales</taxon>
        <taxon>Neisseriaceae</taxon>
        <taxon>Neisseria</taxon>
    </lineage>
</organism>
<sequence>MKVYYAHSAQGQFCNLLPYEHWQTLQSHAQNVSNSAANFA</sequence>
<gene>
    <name evidence="1" type="ORF">NCTC10616_00437</name>
</gene>
<dbReference type="EMBL" id="UGRO01000002">
    <property type="protein sequence ID" value="SUA16791.1"/>
    <property type="molecule type" value="Genomic_DNA"/>
</dbReference>
<protein>
    <submittedName>
        <fullName evidence="1">Uncharacterized protein</fullName>
    </submittedName>
</protein>
<name>A0A378VKV3_NEILA</name>
<keyword evidence="2" id="KW-1185">Reference proteome</keyword>
<evidence type="ECO:0000313" key="2">
    <source>
        <dbReference type="Proteomes" id="UP000254193"/>
    </source>
</evidence>
<dbReference type="Proteomes" id="UP000254193">
    <property type="component" value="Unassembled WGS sequence"/>
</dbReference>
<dbReference type="RefSeq" id="WP_003710898.1">
    <property type="nucleotide sequence ID" value="NZ_LR590477.1"/>
</dbReference>